<dbReference type="EMBL" id="BAABHM010000012">
    <property type="protein sequence ID" value="GAA4706691.1"/>
    <property type="molecule type" value="Genomic_DNA"/>
</dbReference>
<sequence>MPDQREAGIAAIELVVTIPVIALFGWAIVVGALFTLAQLSVQSAAADAARTASLARTAPVAQADAHTAASMTLANQDVSCASTDVTVDTGGLQAAPGQAATVSATVTCHLDPARLGIPAGRPMTIQASVSSPVDTWRSR</sequence>
<feature type="domain" description="TadE-like" evidence="2">
    <location>
        <begin position="8"/>
        <end position="50"/>
    </location>
</feature>
<evidence type="ECO:0000313" key="3">
    <source>
        <dbReference type="EMBL" id="GAA4706691.1"/>
    </source>
</evidence>
<evidence type="ECO:0000256" key="1">
    <source>
        <dbReference type="SAM" id="Phobius"/>
    </source>
</evidence>
<keyword evidence="1" id="KW-0472">Membrane</keyword>
<proteinExistence type="predicted"/>
<accession>A0ABP8XGW8</accession>
<dbReference type="Pfam" id="PF07811">
    <property type="entry name" value="TadE"/>
    <property type="match status" value="1"/>
</dbReference>
<keyword evidence="4" id="KW-1185">Reference proteome</keyword>
<comment type="caution">
    <text evidence="3">The sequence shown here is derived from an EMBL/GenBank/DDBJ whole genome shotgun (WGS) entry which is preliminary data.</text>
</comment>
<evidence type="ECO:0000259" key="2">
    <source>
        <dbReference type="Pfam" id="PF07811"/>
    </source>
</evidence>
<protein>
    <submittedName>
        <fullName evidence="3">Pilus assembly protein</fullName>
    </submittedName>
</protein>
<dbReference type="InterPro" id="IPR012495">
    <property type="entry name" value="TadE-like_dom"/>
</dbReference>
<gene>
    <name evidence="3" type="ORF">GCM10023198_31170</name>
</gene>
<reference evidence="4" key="1">
    <citation type="journal article" date="2019" name="Int. J. Syst. Evol. Microbiol.">
        <title>The Global Catalogue of Microorganisms (GCM) 10K type strain sequencing project: providing services to taxonomists for standard genome sequencing and annotation.</title>
        <authorList>
            <consortium name="The Broad Institute Genomics Platform"/>
            <consortium name="The Broad Institute Genome Sequencing Center for Infectious Disease"/>
            <person name="Wu L."/>
            <person name="Ma J."/>
        </authorList>
    </citation>
    <scope>NUCLEOTIDE SEQUENCE [LARGE SCALE GENOMIC DNA]</scope>
    <source>
        <strain evidence="4">JCM 17975</strain>
    </source>
</reference>
<dbReference type="Proteomes" id="UP001500843">
    <property type="component" value="Unassembled WGS sequence"/>
</dbReference>
<evidence type="ECO:0000313" key="4">
    <source>
        <dbReference type="Proteomes" id="UP001500843"/>
    </source>
</evidence>
<keyword evidence="1" id="KW-1133">Transmembrane helix</keyword>
<name>A0ABP8XGW8_9MICO</name>
<keyword evidence="1" id="KW-0812">Transmembrane</keyword>
<organism evidence="3 4">
    <name type="scientific">Promicromonospora umidemergens</name>
    <dbReference type="NCBI Taxonomy" id="629679"/>
    <lineage>
        <taxon>Bacteria</taxon>
        <taxon>Bacillati</taxon>
        <taxon>Actinomycetota</taxon>
        <taxon>Actinomycetes</taxon>
        <taxon>Micrococcales</taxon>
        <taxon>Promicromonosporaceae</taxon>
        <taxon>Promicromonospora</taxon>
    </lineage>
</organism>
<feature type="transmembrane region" description="Helical" evidence="1">
    <location>
        <begin position="12"/>
        <end position="34"/>
    </location>
</feature>